<proteinExistence type="predicted"/>
<dbReference type="OrthoDB" id="294702at2759"/>
<gene>
    <name evidence="1" type="ORF">G6M90_00g029420</name>
</gene>
<sequence length="86" mass="9801">MKVLLDADWGFRLEGVTYSKVKIRHGVRDRNMMCHFAGMMPSCTLYESNQDTHYTMGNDMEAALGELMGDPKAKNRSGMRLRTRGN</sequence>
<evidence type="ECO:0000313" key="2">
    <source>
        <dbReference type="Proteomes" id="UP000510686"/>
    </source>
</evidence>
<dbReference type="AlphaFoldDB" id="A0A7D5UQ85"/>
<reference evidence="1 2" key="1">
    <citation type="submission" date="2020-07" db="EMBL/GenBank/DDBJ databases">
        <title>Telomere length de novo assembly of all 7 chromosomes of the fungus, Metarhizium brunneum, using a novel assembly pipeline.</title>
        <authorList>
            <person name="Saud z."/>
            <person name="Kortsinoglou A."/>
            <person name="Kouvelis V.N."/>
            <person name="Butt T.M."/>
        </authorList>
    </citation>
    <scope>NUCLEOTIDE SEQUENCE [LARGE SCALE GENOMIC DNA]</scope>
    <source>
        <strain evidence="1 2">4556</strain>
    </source>
</reference>
<protein>
    <submittedName>
        <fullName evidence="1">Uncharacterized protein</fullName>
    </submittedName>
</protein>
<keyword evidence="2" id="KW-1185">Reference proteome</keyword>
<dbReference type="GeneID" id="90967562"/>
<dbReference type="KEGG" id="mbrn:90967562"/>
<dbReference type="EMBL" id="CP058932">
    <property type="protein sequence ID" value="QLI63911.1"/>
    <property type="molecule type" value="Genomic_DNA"/>
</dbReference>
<accession>A0A7D5UQ85</accession>
<evidence type="ECO:0000313" key="1">
    <source>
        <dbReference type="EMBL" id="QLI63911.1"/>
    </source>
</evidence>
<organism evidence="1 2">
    <name type="scientific">Metarhizium brunneum</name>
    <dbReference type="NCBI Taxonomy" id="500148"/>
    <lineage>
        <taxon>Eukaryota</taxon>
        <taxon>Fungi</taxon>
        <taxon>Dikarya</taxon>
        <taxon>Ascomycota</taxon>
        <taxon>Pezizomycotina</taxon>
        <taxon>Sordariomycetes</taxon>
        <taxon>Hypocreomycetidae</taxon>
        <taxon>Hypocreales</taxon>
        <taxon>Clavicipitaceae</taxon>
        <taxon>Metarhizium</taxon>
    </lineage>
</organism>
<dbReference type="Proteomes" id="UP000510686">
    <property type="component" value="Chromosome 1"/>
</dbReference>
<name>A0A7D5UQ85_9HYPO</name>
<dbReference type="RefSeq" id="XP_065985671.1">
    <property type="nucleotide sequence ID" value="XM_066130029.1"/>
</dbReference>